<feature type="transmembrane region" description="Helical" evidence="2">
    <location>
        <begin position="108"/>
        <end position="127"/>
    </location>
</feature>
<reference evidence="4 5" key="1">
    <citation type="journal article" date="2017" name="ISME J.">
        <title>Energy and carbon metabolisms in a deep terrestrial subsurface fluid microbial community.</title>
        <authorList>
            <person name="Momper L."/>
            <person name="Jungbluth S.P."/>
            <person name="Lee M.D."/>
            <person name="Amend J.P."/>
        </authorList>
    </citation>
    <scope>NUCLEOTIDE SEQUENCE [LARGE SCALE GENOMIC DNA]</scope>
    <source>
        <strain evidence="4">SURF_17</strain>
    </source>
</reference>
<dbReference type="Proteomes" id="UP000285961">
    <property type="component" value="Unassembled WGS sequence"/>
</dbReference>
<evidence type="ECO:0000259" key="3">
    <source>
        <dbReference type="Pfam" id="PF04230"/>
    </source>
</evidence>
<evidence type="ECO:0000256" key="2">
    <source>
        <dbReference type="SAM" id="Phobius"/>
    </source>
</evidence>
<dbReference type="PANTHER" id="PTHR36836">
    <property type="entry name" value="COLANIC ACID BIOSYNTHESIS PROTEIN WCAK"/>
    <property type="match status" value="1"/>
</dbReference>
<evidence type="ECO:0000256" key="1">
    <source>
        <dbReference type="SAM" id="MobiDB-lite"/>
    </source>
</evidence>
<evidence type="ECO:0000313" key="5">
    <source>
        <dbReference type="Proteomes" id="UP000285961"/>
    </source>
</evidence>
<gene>
    <name evidence="4" type="ORF">C4532_18585</name>
</gene>
<dbReference type="InterPro" id="IPR007345">
    <property type="entry name" value="Polysacch_pyruvyl_Trfase"/>
</dbReference>
<keyword evidence="2" id="KW-0472">Membrane</keyword>
<protein>
    <recommendedName>
        <fullName evidence="3">Polysaccharide pyruvyl transferase domain-containing protein</fullName>
    </recommendedName>
</protein>
<dbReference type="Pfam" id="PF04230">
    <property type="entry name" value="PS_pyruv_trans"/>
    <property type="match status" value="1"/>
</dbReference>
<feature type="compositionally biased region" description="Basic and acidic residues" evidence="1">
    <location>
        <begin position="16"/>
        <end position="28"/>
    </location>
</feature>
<name>A0A419EPP9_9BACT</name>
<dbReference type="EMBL" id="QZKI01000133">
    <property type="protein sequence ID" value="RJP64853.1"/>
    <property type="molecule type" value="Genomic_DNA"/>
</dbReference>
<keyword evidence="2" id="KW-0812">Transmembrane</keyword>
<accession>A0A419EPP9</accession>
<proteinExistence type="predicted"/>
<comment type="caution">
    <text evidence="4">The sequence shown here is derived from an EMBL/GenBank/DDBJ whole genome shotgun (WGS) entry which is preliminary data.</text>
</comment>
<sequence>MSRCTEKQAQGAQSPEPRDVQGGGREKGAFMTDASGPSIVVTEAFSTRHIGNWALAENAVRQLRGVFPNARITLLARDPETIGPAIGERTVEKLFPKMPHHATQVQQVLWLIPNTLWAIASTLALIFSGGNPRKYARLARLFTPRGLRRDALEAILAADLVVSIAGESINDMFLKKLPFVLYTYWLPARLGKPVMLFPQTIGPLRPWLWRKVTGRVLRRCAMAMPRDKESLQLLQSIGMPAERSPFVPDMVIGQPLIGAEEAEALLSKAGFGGRDALRIGVVPAAFQAAGGRHIQCLAGALRMFLDRHPEARVGVLIGNRRGSICQCNDYEVAEQFVKLIGNDSRVVPLMDLNPSPAETKGILAQLDLFVSCRMHMAILSTMAGTPTVALATQSKIPEYMQLCGQRDRVAMMDDGLSEKSLLKMMEDALESAAEIRQQLAISRARLEPLAAAAGAHARDVLCSRQMQETLGARALSV</sequence>
<dbReference type="SUPFAM" id="SSF53756">
    <property type="entry name" value="UDP-Glycosyltransferase/glycogen phosphorylase"/>
    <property type="match status" value="1"/>
</dbReference>
<keyword evidence="2" id="KW-1133">Transmembrane helix</keyword>
<dbReference type="AlphaFoldDB" id="A0A419EPP9"/>
<feature type="region of interest" description="Disordered" evidence="1">
    <location>
        <begin position="1"/>
        <end position="33"/>
    </location>
</feature>
<organism evidence="4 5">
    <name type="scientific">Candidatus Abyssobacteria bacterium SURF_17</name>
    <dbReference type="NCBI Taxonomy" id="2093361"/>
    <lineage>
        <taxon>Bacteria</taxon>
        <taxon>Pseudomonadati</taxon>
        <taxon>Candidatus Hydrogenedentota</taxon>
        <taxon>Candidatus Abyssobacteria</taxon>
    </lineage>
</organism>
<evidence type="ECO:0000313" key="4">
    <source>
        <dbReference type="EMBL" id="RJP64853.1"/>
    </source>
</evidence>
<dbReference type="PANTHER" id="PTHR36836:SF1">
    <property type="entry name" value="COLANIC ACID BIOSYNTHESIS PROTEIN WCAK"/>
    <property type="match status" value="1"/>
</dbReference>
<feature type="domain" description="Polysaccharide pyruvyl transferase" evidence="3">
    <location>
        <begin position="50"/>
        <end position="393"/>
    </location>
</feature>